<dbReference type="PANTHER" id="PTHR37019">
    <property type="entry name" value="CHROMOSOME 1, WHOLE GENOME SHOTGUN SEQUENCE"/>
    <property type="match status" value="1"/>
</dbReference>
<accession>A0A1Y2BAZ3</accession>
<keyword evidence="2" id="KW-0812">Transmembrane</keyword>
<keyword evidence="2" id="KW-0472">Membrane</keyword>
<keyword evidence="2" id="KW-1133">Transmembrane helix</keyword>
<feature type="compositionally biased region" description="Basic and acidic residues" evidence="1">
    <location>
        <begin position="239"/>
        <end position="248"/>
    </location>
</feature>
<feature type="compositionally biased region" description="Polar residues" evidence="1">
    <location>
        <begin position="221"/>
        <end position="231"/>
    </location>
</feature>
<protein>
    <recommendedName>
        <fullName evidence="3">DUF7704 domain-containing protein</fullName>
    </recommendedName>
</protein>
<dbReference type="AlphaFoldDB" id="A0A1Y2BAZ3"/>
<dbReference type="Pfam" id="PF24803">
    <property type="entry name" value="DUF7704"/>
    <property type="match status" value="1"/>
</dbReference>
<comment type="caution">
    <text evidence="4">The sequence shown here is derived from an EMBL/GenBank/DDBJ whole genome shotgun (WGS) entry which is preliminary data.</text>
</comment>
<feature type="transmembrane region" description="Helical" evidence="2">
    <location>
        <begin position="59"/>
        <end position="79"/>
    </location>
</feature>
<dbReference type="Proteomes" id="UP000193986">
    <property type="component" value="Unassembled WGS sequence"/>
</dbReference>
<reference evidence="4 5" key="1">
    <citation type="submission" date="2016-07" db="EMBL/GenBank/DDBJ databases">
        <title>Pervasive Adenine N6-methylation of Active Genes in Fungi.</title>
        <authorList>
            <consortium name="DOE Joint Genome Institute"/>
            <person name="Mondo S.J."/>
            <person name="Dannebaum R.O."/>
            <person name="Kuo R.C."/>
            <person name="Labutti K."/>
            <person name="Haridas S."/>
            <person name="Kuo A."/>
            <person name="Salamov A."/>
            <person name="Ahrendt S.R."/>
            <person name="Lipzen A."/>
            <person name="Sullivan W."/>
            <person name="Andreopoulos W.B."/>
            <person name="Clum A."/>
            <person name="Lindquist E."/>
            <person name="Daum C."/>
            <person name="Ramamoorthy G.K."/>
            <person name="Gryganskyi A."/>
            <person name="Culley D."/>
            <person name="Magnuson J.K."/>
            <person name="James T.Y."/>
            <person name="O'Malley M.A."/>
            <person name="Stajich J.E."/>
            <person name="Spatafora J.W."/>
            <person name="Visel A."/>
            <person name="Grigoriev I.V."/>
        </authorList>
    </citation>
    <scope>NUCLEOTIDE SEQUENCE [LARGE SCALE GENOMIC DNA]</scope>
    <source>
        <strain evidence="4 5">68-887.2</strain>
    </source>
</reference>
<feature type="domain" description="DUF7704" evidence="3">
    <location>
        <begin position="5"/>
        <end position="156"/>
    </location>
</feature>
<sequence>MRNPLPASYYYFFWLVEPALTLCGAIYAIFLPEKYASELLPPHYERVTTIMGNTVRGQIVIGGLGSCFLLLAMISLSLFPIIKHTLKDQPAAQAKLVKGLLIPLAIADLTHIFVTLIPMPMSLLETPQKWTTLVNGNVWITTVLFIVRVSYLLGIGRKKTASPSNTLAAIENDTKKVPHSNPSFEKDSKKVPPTSPSVEKDTKKAQPGIPAVEDVAHEAPSVNQTPVTPSKTPRRRTRVKEAAHIETS</sequence>
<organism evidence="4 5">
    <name type="scientific">Naematelia encephala</name>
    <dbReference type="NCBI Taxonomy" id="71784"/>
    <lineage>
        <taxon>Eukaryota</taxon>
        <taxon>Fungi</taxon>
        <taxon>Dikarya</taxon>
        <taxon>Basidiomycota</taxon>
        <taxon>Agaricomycotina</taxon>
        <taxon>Tremellomycetes</taxon>
        <taxon>Tremellales</taxon>
        <taxon>Naemateliaceae</taxon>
        <taxon>Naematelia</taxon>
    </lineage>
</organism>
<evidence type="ECO:0000259" key="3">
    <source>
        <dbReference type="Pfam" id="PF24803"/>
    </source>
</evidence>
<name>A0A1Y2BAZ3_9TREE</name>
<proteinExistence type="predicted"/>
<dbReference type="PANTHER" id="PTHR37019:SF2">
    <property type="entry name" value="EXPERA DOMAIN-CONTAINING PROTEIN"/>
    <property type="match status" value="1"/>
</dbReference>
<evidence type="ECO:0000313" key="5">
    <source>
        <dbReference type="Proteomes" id="UP000193986"/>
    </source>
</evidence>
<evidence type="ECO:0000313" key="4">
    <source>
        <dbReference type="EMBL" id="ORY31934.1"/>
    </source>
</evidence>
<dbReference type="STRING" id="71784.A0A1Y2BAZ3"/>
<feature type="transmembrane region" description="Helical" evidence="2">
    <location>
        <begin position="9"/>
        <end position="30"/>
    </location>
</feature>
<feature type="transmembrane region" description="Helical" evidence="2">
    <location>
        <begin position="138"/>
        <end position="155"/>
    </location>
</feature>
<dbReference type="InterPro" id="IPR056121">
    <property type="entry name" value="DUF7704"/>
</dbReference>
<gene>
    <name evidence="4" type="ORF">BCR39DRAFT_524678</name>
</gene>
<dbReference type="InParanoid" id="A0A1Y2BAZ3"/>
<feature type="region of interest" description="Disordered" evidence="1">
    <location>
        <begin position="166"/>
        <end position="248"/>
    </location>
</feature>
<keyword evidence="5" id="KW-1185">Reference proteome</keyword>
<feature type="transmembrane region" description="Helical" evidence="2">
    <location>
        <begin position="100"/>
        <end position="118"/>
    </location>
</feature>
<evidence type="ECO:0000256" key="2">
    <source>
        <dbReference type="SAM" id="Phobius"/>
    </source>
</evidence>
<dbReference type="EMBL" id="MCFC01000012">
    <property type="protein sequence ID" value="ORY31934.1"/>
    <property type="molecule type" value="Genomic_DNA"/>
</dbReference>
<dbReference type="OrthoDB" id="2937326at2759"/>
<evidence type="ECO:0000256" key="1">
    <source>
        <dbReference type="SAM" id="MobiDB-lite"/>
    </source>
</evidence>